<accession>A0A9N9CTM9</accession>
<gene>
    <name evidence="1" type="ORF">AGERDE_LOCUS9609</name>
</gene>
<organism evidence="1 2">
    <name type="scientific">Ambispora gerdemannii</name>
    <dbReference type="NCBI Taxonomy" id="144530"/>
    <lineage>
        <taxon>Eukaryota</taxon>
        <taxon>Fungi</taxon>
        <taxon>Fungi incertae sedis</taxon>
        <taxon>Mucoromycota</taxon>
        <taxon>Glomeromycotina</taxon>
        <taxon>Glomeromycetes</taxon>
        <taxon>Archaeosporales</taxon>
        <taxon>Ambisporaceae</taxon>
        <taxon>Ambispora</taxon>
    </lineage>
</organism>
<keyword evidence="2" id="KW-1185">Reference proteome</keyword>
<name>A0A9N9CTM9_9GLOM</name>
<protein>
    <submittedName>
        <fullName evidence="1">11089_t:CDS:1</fullName>
    </submittedName>
</protein>
<evidence type="ECO:0000313" key="1">
    <source>
        <dbReference type="EMBL" id="CAG8611395.1"/>
    </source>
</evidence>
<dbReference type="EMBL" id="CAJVPL010002477">
    <property type="protein sequence ID" value="CAG8611395.1"/>
    <property type="molecule type" value="Genomic_DNA"/>
</dbReference>
<sequence length="43" mass="4492">VKPGTLAFSAGKQSVSTVGPFEPTININLSSALNVKQEAVNNY</sequence>
<dbReference type="OrthoDB" id="10251089at2759"/>
<proteinExistence type="predicted"/>
<feature type="non-terminal residue" evidence="1">
    <location>
        <position position="1"/>
    </location>
</feature>
<reference evidence="1" key="1">
    <citation type="submission" date="2021-06" db="EMBL/GenBank/DDBJ databases">
        <authorList>
            <person name="Kallberg Y."/>
            <person name="Tangrot J."/>
            <person name="Rosling A."/>
        </authorList>
    </citation>
    <scope>NUCLEOTIDE SEQUENCE</scope>
    <source>
        <strain evidence="1">MT106</strain>
    </source>
</reference>
<comment type="caution">
    <text evidence="1">The sequence shown here is derived from an EMBL/GenBank/DDBJ whole genome shotgun (WGS) entry which is preliminary data.</text>
</comment>
<dbReference type="AlphaFoldDB" id="A0A9N9CTM9"/>
<dbReference type="Proteomes" id="UP000789831">
    <property type="component" value="Unassembled WGS sequence"/>
</dbReference>
<evidence type="ECO:0000313" key="2">
    <source>
        <dbReference type="Proteomes" id="UP000789831"/>
    </source>
</evidence>